<proteinExistence type="predicted"/>
<accession>A0ABX4CN82</accession>
<evidence type="ECO:0000259" key="2">
    <source>
        <dbReference type="Pfam" id="PF13568"/>
    </source>
</evidence>
<evidence type="ECO:0000313" key="3">
    <source>
        <dbReference type="EMBL" id="OXA98467.1"/>
    </source>
</evidence>
<evidence type="ECO:0000313" key="4">
    <source>
        <dbReference type="Proteomes" id="UP000198424"/>
    </source>
</evidence>
<dbReference type="Proteomes" id="UP000198424">
    <property type="component" value="Unassembled WGS sequence"/>
</dbReference>
<feature type="domain" description="Outer membrane protein beta-barrel" evidence="2">
    <location>
        <begin position="225"/>
        <end position="391"/>
    </location>
</feature>
<comment type="caution">
    <text evidence="3">The sequence shown here is derived from an EMBL/GenBank/DDBJ whole genome shotgun (WGS) entry which is preliminary data.</text>
</comment>
<dbReference type="InterPro" id="IPR025665">
    <property type="entry name" value="Beta-barrel_OMP_2"/>
</dbReference>
<evidence type="ECO:0000256" key="1">
    <source>
        <dbReference type="SAM" id="SignalP"/>
    </source>
</evidence>
<sequence length="419" mass="48891">MKKPLLITILLFFCFTFSYAQISFEKGYYILNNGNRIECFIKNIDWKNNPTDFKYKTNFGDNDFKVENIRNVQEFGIDNETTFKRFKIKIDRTSDEPNKLLADRNPVFKEEVIFLKVLIKGDATLYSYTDQNLNRYFYETKTIPVGQLIYIKYYQIDGNDAPTKLAENNEYKQQLFQNVKTENTTEKDIIKLSYNKSDLTKYFTKYNNAQPNLADVEKKKQVNKGHFSVKITPSVSIASLSIKNDYVARENVDLDNKINFKFGAEAEYILPYNKNKWSIFINPAYQTYQDEKTYNVPSGFIISPETPHNAKVKYTSVQIPIGIRHYMFLNQTSKIFINVAYAFDAGSKTDITYTDVTNKSTKEYNSYSGGNFAFGLGYNFKNKFSVEARLNTKKELMREYLDYSAKYSSIDFVLGYTIF</sequence>
<feature type="signal peptide" evidence="1">
    <location>
        <begin position="1"/>
        <end position="20"/>
    </location>
</feature>
<protein>
    <recommendedName>
        <fullName evidence="2">Outer membrane protein beta-barrel domain-containing protein</fullName>
    </recommendedName>
</protein>
<dbReference type="EMBL" id="MUGY01000001">
    <property type="protein sequence ID" value="OXA98467.1"/>
    <property type="molecule type" value="Genomic_DNA"/>
</dbReference>
<feature type="chain" id="PRO_5045382918" description="Outer membrane protein beta-barrel domain-containing protein" evidence="1">
    <location>
        <begin position="21"/>
        <end position="419"/>
    </location>
</feature>
<keyword evidence="4" id="KW-1185">Reference proteome</keyword>
<organism evidence="3 4">
    <name type="scientific">Flavobacterium hydatis</name>
    <name type="common">Cytophaga aquatilis</name>
    <dbReference type="NCBI Taxonomy" id="991"/>
    <lineage>
        <taxon>Bacteria</taxon>
        <taxon>Pseudomonadati</taxon>
        <taxon>Bacteroidota</taxon>
        <taxon>Flavobacteriia</taxon>
        <taxon>Flavobacteriales</taxon>
        <taxon>Flavobacteriaceae</taxon>
        <taxon>Flavobacterium</taxon>
    </lineage>
</organism>
<name>A0ABX4CN82_FLAHY</name>
<dbReference type="RefSeq" id="WP_051885480.1">
    <property type="nucleotide sequence ID" value="NZ_JBEWQG010000016.1"/>
</dbReference>
<gene>
    <name evidence="3" type="ORF">B0A62_01315</name>
</gene>
<reference evidence="3 4" key="1">
    <citation type="submission" date="2016-11" db="EMBL/GenBank/DDBJ databases">
        <title>Whole genomes of Flavobacteriaceae.</title>
        <authorList>
            <person name="Stine C."/>
            <person name="Li C."/>
            <person name="Tadesse D."/>
        </authorList>
    </citation>
    <scope>NUCLEOTIDE SEQUENCE [LARGE SCALE GENOMIC DNA]</scope>
    <source>
        <strain evidence="3 4">ATCC 29551</strain>
    </source>
</reference>
<dbReference type="Pfam" id="PF13568">
    <property type="entry name" value="OMP_b-brl_2"/>
    <property type="match status" value="1"/>
</dbReference>
<keyword evidence="1" id="KW-0732">Signal</keyword>